<dbReference type="Proteomes" id="UP000267342">
    <property type="component" value="Chromosome"/>
</dbReference>
<evidence type="ECO:0000256" key="1">
    <source>
        <dbReference type="ARBA" id="ARBA00004141"/>
    </source>
</evidence>
<keyword evidence="7" id="KW-1185">Reference proteome</keyword>
<dbReference type="GO" id="GO:0009403">
    <property type="term" value="P:toxin biosynthetic process"/>
    <property type="evidence" value="ECO:0007669"/>
    <property type="project" value="InterPro"/>
</dbReference>
<name>A0A348HE51_9GAMM</name>
<gene>
    <name evidence="6" type="ORF">ZBT109_1142</name>
</gene>
<dbReference type="EMBL" id="AP018933">
    <property type="protein sequence ID" value="BBG29903.1"/>
    <property type="molecule type" value="Genomic_DNA"/>
</dbReference>
<dbReference type="InterPro" id="IPR052719">
    <property type="entry name" value="CvpA-like"/>
</dbReference>
<dbReference type="STRING" id="1123510.GCA_000620025_02532"/>
<keyword evidence="3 5" id="KW-1133">Transmembrane helix</keyword>
<keyword evidence="4 5" id="KW-0472">Membrane</keyword>
<evidence type="ECO:0000313" key="6">
    <source>
        <dbReference type="EMBL" id="BBG29903.1"/>
    </source>
</evidence>
<feature type="transmembrane region" description="Helical" evidence="5">
    <location>
        <begin position="63"/>
        <end position="83"/>
    </location>
</feature>
<evidence type="ECO:0000256" key="3">
    <source>
        <dbReference type="ARBA" id="ARBA00022989"/>
    </source>
</evidence>
<evidence type="ECO:0000256" key="2">
    <source>
        <dbReference type="ARBA" id="ARBA00022692"/>
    </source>
</evidence>
<feature type="transmembrane region" description="Helical" evidence="5">
    <location>
        <begin position="33"/>
        <end position="51"/>
    </location>
</feature>
<dbReference type="InterPro" id="IPR003825">
    <property type="entry name" value="Colicin-V_CvpA"/>
</dbReference>
<accession>A0A348HE51</accession>
<protein>
    <submittedName>
        <fullName evidence="6">Transposase, IS4 family protein</fullName>
    </submittedName>
</protein>
<feature type="transmembrane region" description="Helical" evidence="5">
    <location>
        <begin position="7"/>
        <end position="27"/>
    </location>
</feature>
<evidence type="ECO:0000256" key="4">
    <source>
        <dbReference type="ARBA" id="ARBA00023136"/>
    </source>
</evidence>
<dbReference type="RefSeq" id="WP_051523953.1">
    <property type="nucleotide sequence ID" value="NZ_AP018933.1"/>
</dbReference>
<sequence>MALTGFDWCFIAIAGFCTVMGLRRGLIHEGLGLLVWAVAFLAANHYCGVLAPHLPAMFASEELRLIVAFAALIIGCVLVGGFIVRTLKSMIDWAGMGGFNHVLGAVFGALKATAILVLLNVVIPMTPFGQMSGWQHSILRPTIAQAQGVLTGRLGTLLRQAFDEHVLPAARKAEEAGTQAASEIIKPRLQH</sequence>
<organism evidence="6 7">
    <name type="scientific">Zymobacter palmae</name>
    <dbReference type="NCBI Taxonomy" id="33074"/>
    <lineage>
        <taxon>Bacteria</taxon>
        <taxon>Pseudomonadati</taxon>
        <taxon>Pseudomonadota</taxon>
        <taxon>Gammaproteobacteria</taxon>
        <taxon>Oceanospirillales</taxon>
        <taxon>Halomonadaceae</taxon>
        <taxon>Zymobacter group</taxon>
        <taxon>Zymobacter</taxon>
    </lineage>
</organism>
<dbReference type="PANTHER" id="PTHR36926">
    <property type="entry name" value="COLICIN V PRODUCTION PROTEIN"/>
    <property type="match status" value="1"/>
</dbReference>
<dbReference type="GO" id="GO:0016020">
    <property type="term" value="C:membrane"/>
    <property type="evidence" value="ECO:0007669"/>
    <property type="project" value="UniProtKB-SubCell"/>
</dbReference>
<dbReference type="KEGG" id="zpl:ZBT109_1142"/>
<feature type="transmembrane region" description="Helical" evidence="5">
    <location>
        <begin position="103"/>
        <end position="123"/>
    </location>
</feature>
<proteinExistence type="predicted"/>
<dbReference type="OrthoDB" id="9810601at2"/>
<evidence type="ECO:0000256" key="5">
    <source>
        <dbReference type="SAM" id="Phobius"/>
    </source>
</evidence>
<dbReference type="PANTHER" id="PTHR36926:SF1">
    <property type="entry name" value="COLICIN V PRODUCTION PROTEIN"/>
    <property type="match status" value="1"/>
</dbReference>
<reference evidence="6 7" key="1">
    <citation type="submission" date="2018-09" db="EMBL/GenBank/DDBJ databases">
        <title>Zymobacter palmae IAM14233 (=T109) whole genome analysis.</title>
        <authorList>
            <person name="Yanase H."/>
        </authorList>
    </citation>
    <scope>NUCLEOTIDE SEQUENCE [LARGE SCALE GENOMIC DNA]</scope>
    <source>
        <strain evidence="6 7">IAM14233</strain>
    </source>
</reference>
<dbReference type="AlphaFoldDB" id="A0A348HE51"/>
<comment type="subcellular location">
    <subcellularLocation>
        <location evidence="1">Membrane</location>
        <topology evidence="1">Multi-pass membrane protein</topology>
    </subcellularLocation>
</comment>
<evidence type="ECO:0000313" key="7">
    <source>
        <dbReference type="Proteomes" id="UP000267342"/>
    </source>
</evidence>
<keyword evidence="2 5" id="KW-0812">Transmembrane</keyword>
<dbReference type="Pfam" id="PF02674">
    <property type="entry name" value="Colicin_V"/>
    <property type="match status" value="1"/>
</dbReference>